<dbReference type="GO" id="GO:0008757">
    <property type="term" value="F:S-adenosylmethionine-dependent methyltransferase activity"/>
    <property type="evidence" value="ECO:0007669"/>
    <property type="project" value="InterPro"/>
</dbReference>
<dbReference type="InterPro" id="IPR029063">
    <property type="entry name" value="SAM-dependent_MTases_sf"/>
</dbReference>
<evidence type="ECO:0000313" key="2">
    <source>
        <dbReference type="EMBL" id="KUG60013.1"/>
    </source>
</evidence>
<keyword evidence="2" id="KW-0489">Methyltransferase</keyword>
<keyword evidence="2" id="KW-0808">Transferase</keyword>
<evidence type="ECO:0000259" key="1">
    <source>
        <dbReference type="Pfam" id="PF08241"/>
    </source>
</evidence>
<gene>
    <name evidence="2" type="ORF">AVL62_15840</name>
</gene>
<feature type="domain" description="Methyltransferase type 11" evidence="1">
    <location>
        <begin position="40"/>
        <end position="135"/>
    </location>
</feature>
<dbReference type="CDD" id="cd02440">
    <property type="entry name" value="AdoMet_MTases"/>
    <property type="match status" value="1"/>
</dbReference>
<organism evidence="2 3">
    <name type="scientific">Serinicoccus chungangensis</name>
    <dbReference type="NCBI Taxonomy" id="767452"/>
    <lineage>
        <taxon>Bacteria</taxon>
        <taxon>Bacillati</taxon>
        <taxon>Actinomycetota</taxon>
        <taxon>Actinomycetes</taxon>
        <taxon>Micrococcales</taxon>
        <taxon>Ornithinimicrobiaceae</taxon>
        <taxon>Serinicoccus</taxon>
    </lineage>
</organism>
<dbReference type="RefSeq" id="WP_058889688.1">
    <property type="nucleotide sequence ID" value="NZ_LQBL01000001.1"/>
</dbReference>
<dbReference type="Gene3D" id="3.40.50.150">
    <property type="entry name" value="Vaccinia Virus protein VP39"/>
    <property type="match status" value="1"/>
</dbReference>
<dbReference type="Proteomes" id="UP000054837">
    <property type="component" value="Unassembled WGS sequence"/>
</dbReference>
<reference evidence="2 3" key="1">
    <citation type="submission" date="2015-12" db="EMBL/GenBank/DDBJ databases">
        <title>Serinicoccus chungangenesis strain CD08_5 genome sequencing and assembly.</title>
        <authorList>
            <person name="Chander A.M."/>
            <person name="Kaur G."/>
            <person name="Nair G.R."/>
            <person name="Dhawan D.K."/>
            <person name="Kochhar R.K."/>
            <person name="Mayilraj S."/>
            <person name="Bhadada S.K."/>
        </authorList>
    </citation>
    <scope>NUCLEOTIDE SEQUENCE [LARGE SCALE GENOMIC DNA]</scope>
    <source>
        <strain evidence="2 3">CD08_5</strain>
    </source>
</reference>
<protein>
    <submittedName>
        <fullName evidence="2">Methyltransferase type 11</fullName>
    </submittedName>
</protein>
<keyword evidence="3" id="KW-1185">Reference proteome</keyword>
<evidence type="ECO:0000313" key="3">
    <source>
        <dbReference type="Proteomes" id="UP000054837"/>
    </source>
</evidence>
<dbReference type="STRING" id="767452.AVL62_15840"/>
<comment type="caution">
    <text evidence="2">The sequence shown here is derived from an EMBL/GenBank/DDBJ whole genome shotgun (WGS) entry which is preliminary data.</text>
</comment>
<dbReference type="SUPFAM" id="SSF53335">
    <property type="entry name" value="S-adenosyl-L-methionine-dependent methyltransferases"/>
    <property type="match status" value="1"/>
</dbReference>
<dbReference type="PANTHER" id="PTHR43591:SF24">
    <property type="entry name" value="2-METHOXY-6-POLYPRENYL-1,4-BENZOQUINOL METHYLASE, MITOCHONDRIAL"/>
    <property type="match status" value="1"/>
</dbReference>
<dbReference type="EMBL" id="LQBL01000001">
    <property type="protein sequence ID" value="KUG60013.1"/>
    <property type="molecule type" value="Genomic_DNA"/>
</dbReference>
<name>A0A0W8IJ28_9MICO</name>
<accession>A0A0W8IJ28</accession>
<dbReference type="Pfam" id="PF08241">
    <property type="entry name" value="Methyltransf_11"/>
    <property type="match status" value="1"/>
</dbReference>
<dbReference type="PANTHER" id="PTHR43591">
    <property type="entry name" value="METHYLTRANSFERASE"/>
    <property type="match status" value="1"/>
</dbReference>
<sequence>MPRMSAIEAAFCRAAPWTVISQRVLLPWALDGHVIYGEVLEVGAGSGAMAEAAARRFPETSITVTDVDAAMVAVARARLVPVPNLRVQAADMTSLPFATDRFDAVMSNLMLHHVICWRDGAAEALRVLKPGGVLLGYDLTNTLLARFVHHADRSPHRMVSVEELVEGLAAAGFTGVNVREAARDHLMRFRAYKPTSRSGHVRGSM</sequence>
<proteinExistence type="predicted"/>
<dbReference type="InterPro" id="IPR013216">
    <property type="entry name" value="Methyltransf_11"/>
</dbReference>
<dbReference type="GO" id="GO:0032259">
    <property type="term" value="P:methylation"/>
    <property type="evidence" value="ECO:0007669"/>
    <property type="project" value="UniProtKB-KW"/>
</dbReference>
<dbReference type="OrthoDB" id="9805171at2"/>
<dbReference type="AlphaFoldDB" id="A0A0W8IJ28"/>